<name>A0A016U650_9BILA</name>
<sequence>MRATNARIQYKLFLKESPTCPIINSRCFSSVNIELVMRNSKYYQIGSLPAHYGSGEMLVAHLHILSDEETLLGTLYPKNQFAPVPGCIIEITQGNILTPHKSTLASIVYPG</sequence>
<comment type="caution">
    <text evidence="1">The sequence shown here is derived from an EMBL/GenBank/DDBJ whole genome shotgun (WGS) entry which is preliminary data.</text>
</comment>
<evidence type="ECO:0000313" key="2">
    <source>
        <dbReference type="Proteomes" id="UP000024635"/>
    </source>
</evidence>
<protein>
    <submittedName>
        <fullName evidence="1">Uncharacterized protein</fullName>
    </submittedName>
</protein>
<gene>
    <name evidence="1" type="primary">Acey_s0053.g2308</name>
    <name evidence="1" type="ORF">Y032_0053g2308</name>
</gene>
<organism evidence="1 2">
    <name type="scientific">Ancylostoma ceylanicum</name>
    <dbReference type="NCBI Taxonomy" id="53326"/>
    <lineage>
        <taxon>Eukaryota</taxon>
        <taxon>Metazoa</taxon>
        <taxon>Ecdysozoa</taxon>
        <taxon>Nematoda</taxon>
        <taxon>Chromadorea</taxon>
        <taxon>Rhabditida</taxon>
        <taxon>Rhabditina</taxon>
        <taxon>Rhabditomorpha</taxon>
        <taxon>Strongyloidea</taxon>
        <taxon>Ancylostomatidae</taxon>
        <taxon>Ancylostomatinae</taxon>
        <taxon>Ancylostoma</taxon>
    </lineage>
</organism>
<reference evidence="2" key="1">
    <citation type="journal article" date="2015" name="Nat. Genet.">
        <title>The genome and transcriptome of the zoonotic hookworm Ancylostoma ceylanicum identify infection-specific gene families.</title>
        <authorList>
            <person name="Schwarz E.M."/>
            <person name="Hu Y."/>
            <person name="Antoshechkin I."/>
            <person name="Miller M.M."/>
            <person name="Sternberg P.W."/>
            <person name="Aroian R.V."/>
        </authorList>
    </citation>
    <scope>NUCLEOTIDE SEQUENCE</scope>
    <source>
        <strain evidence="2">HY135</strain>
    </source>
</reference>
<accession>A0A016U650</accession>
<dbReference type="AlphaFoldDB" id="A0A016U650"/>
<evidence type="ECO:0000313" key="1">
    <source>
        <dbReference type="EMBL" id="EYC10814.1"/>
    </source>
</evidence>
<dbReference type="Proteomes" id="UP000024635">
    <property type="component" value="Unassembled WGS sequence"/>
</dbReference>
<dbReference type="EMBL" id="JARK01001389">
    <property type="protein sequence ID" value="EYC10814.1"/>
    <property type="molecule type" value="Genomic_DNA"/>
</dbReference>
<keyword evidence="2" id="KW-1185">Reference proteome</keyword>
<proteinExistence type="predicted"/>